<keyword evidence="3" id="KW-1185">Reference proteome</keyword>
<dbReference type="STRING" id="4540.A0A3L6Q458"/>
<evidence type="ECO:0000313" key="3">
    <source>
        <dbReference type="Proteomes" id="UP000275267"/>
    </source>
</evidence>
<dbReference type="PANTHER" id="PTHR47723">
    <property type="entry name" value="OS05G0353850 PROTEIN"/>
    <property type="match status" value="1"/>
</dbReference>
<dbReference type="Pfam" id="PF13456">
    <property type="entry name" value="RVT_3"/>
    <property type="match status" value="1"/>
</dbReference>
<dbReference type="Gene3D" id="3.30.420.10">
    <property type="entry name" value="Ribonuclease H-like superfamily/Ribonuclease H"/>
    <property type="match status" value="1"/>
</dbReference>
<dbReference type="InterPro" id="IPR002156">
    <property type="entry name" value="RNaseH_domain"/>
</dbReference>
<dbReference type="OrthoDB" id="691445at2759"/>
<dbReference type="EMBL" id="PQIB02000014">
    <property type="protein sequence ID" value="RLM69669.1"/>
    <property type="molecule type" value="Genomic_DNA"/>
</dbReference>
<dbReference type="Proteomes" id="UP000275267">
    <property type="component" value="Unassembled WGS sequence"/>
</dbReference>
<dbReference type="GO" id="GO:0004523">
    <property type="term" value="F:RNA-DNA hybrid ribonuclease activity"/>
    <property type="evidence" value="ECO:0007669"/>
    <property type="project" value="InterPro"/>
</dbReference>
<sequence length="186" mass="21075">MTFGLVDAQRIGYWRGNGGTRILNSQAPRLMMFGGRHGNLMFPRRKGSTGVVIRDHAGTLCGAQAKWHENCADAPTMDAIACKEGLEFARQCGVQRVHLETDCLEFVQLWKLDGMQWSMIMPVMQEVKDLSHSFQEFVISYVGRKCNRVAHEFARQVFGTSMFGVWLHESPTTLPELLEQECNHIT</sequence>
<dbReference type="AlphaFoldDB" id="A0A3L6Q458"/>
<dbReference type="SUPFAM" id="SSF53098">
    <property type="entry name" value="Ribonuclease H-like"/>
    <property type="match status" value="1"/>
</dbReference>
<evidence type="ECO:0000259" key="1">
    <source>
        <dbReference type="Pfam" id="PF13456"/>
    </source>
</evidence>
<name>A0A3L6Q458_PANMI</name>
<accession>A0A3L6Q458</accession>
<feature type="domain" description="RNase H type-1" evidence="1">
    <location>
        <begin position="44"/>
        <end position="156"/>
    </location>
</feature>
<dbReference type="GO" id="GO:0003676">
    <property type="term" value="F:nucleic acid binding"/>
    <property type="evidence" value="ECO:0007669"/>
    <property type="project" value="InterPro"/>
</dbReference>
<dbReference type="InterPro" id="IPR044730">
    <property type="entry name" value="RNase_H-like_dom_plant"/>
</dbReference>
<reference evidence="3" key="1">
    <citation type="journal article" date="2019" name="Nat. Commun.">
        <title>The genome of broomcorn millet.</title>
        <authorList>
            <person name="Zou C."/>
            <person name="Miki D."/>
            <person name="Li D."/>
            <person name="Tang Q."/>
            <person name="Xiao L."/>
            <person name="Rajput S."/>
            <person name="Deng P."/>
            <person name="Jia W."/>
            <person name="Huang R."/>
            <person name="Zhang M."/>
            <person name="Sun Y."/>
            <person name="Hu J."/>
            <person name="Fu X."/>
            <person name="Schnable P.S."/>
            <person name="Li F."/>
            <person name="Zhang H."/>
            <person name="Feng B."/>
            <person name="Zhu X."/>
            <person name="Liu R."/>
            <person name="Schnable J.C."/>
            <person name="Zhu J.-K."/>
            <person name="Zhang H."/>
        </authorList>
    </citation>
    <scope>NUCLEOTIDE SEQUENCE [LARGE SCALE GENOMIC DNA]</scope>
</reference>
<dbReference type="InterPro" id="IPR053151">
    <property type="entry name" value="RNase_H-like"/>
</dbReference>
<proteinExistence type="predicted"/>
<protein>
    <recommendedName>
        <fullName evidence="1">RNase H type-1 domain-containing protein</fullName>
    </recommendedName>
</protein>
<dbReference type="PANTHER" id="PTHR47723:SF24">
    <property type="entry name" value="RNASE H TYPE-1 DOMAIN-CONTAINING PROTEIN"/>
    <property type="match status" value="1"/>
</dbReference>
<organism evidence="2 3">
    <name type="scientific">Panicum miliaceum</name>
    <name type="common">Proso millet</name>
    <name type="synonym">Broomcorn millet</name>
    <dbReference type="NCBI Taxonomy" id="4540"/>
    <lineage>
        <taxon>Eukaryota</taxon>
        <taxon>Viridiplantae</taxon>
        <taxon>Streptophyta</taxon>
        <taxon>Embryophyta</taxon>
        <taxon>Tracheophyta</taxon>
        <taxon>Spermatophyta</taxon>
        <taxon>Magnoliopsida</taxon>
        <taxon>Liliopsida</taxon>
        <taxon>Poales</taxon>
        <taxon>Poaceae</taxon>
        <taxon>PACMAD clade</taxon>
        <taxon>Panicoideae</taxon>
        <taxon>Panicodae</taxon>
        <taxon>Paniceae</taxon>
        <taxon>Panicinae</taxon>
        <taxon>Panicum</taxon>
        <taxon>Panicum sect. Panicum</taxon>
    </lineage>
</organism>
<comment type="caution">
    <text evidence="2">The sequence shown here is derived from an EMBL/GenBank/DDBJ whole genome shotgun (WGS) entry which is preliminary data.</text>
</comment>
<evidence type="ECO:0000313" key="2">
    <source>
        <dbReference type="EMBL" id="RLM69669.1"/>
    </source>
</evidence>
<dbReference type="InterPro" id="IPR036397">
    <property type="entry name" value="RNaseH_sf"/>
</dbReference>
<dbReference type="CDD" id="cd06222">
    <property type="entry name" value="RNase_H_like"/>
    <property type="match status" value="1"/>
</dbReference>
<dbReference type="InterPro" id="IPR012337">
    <property type="entry name" value="RNaseH-like_sf"/>
</dbReference>
<gene>
    <name evidence="2" type="ORF">C2845_PM17G04900</name>
</gene>